<keyword evidence="5" id="KW-1133">Transmembrane helix</keyword>
<evidence type="ECO:0000256" key="6">
    <source>
        <dbReference type="ARBA" id="ARBA00023054"/>
    </source>
</evidence>
<dbReference type="GO" id="GO:0016020">
    <property type="term" value="C:membrane"/>
    <property type="evidence" value="ECO:0007669"/>
    <property type="project" value="UniProtKB-SubCell"/>
</dbReference>
<reference evidence="10 11" key="1">
    <citation type="journal article" date="2007" name="Proc. Natl. Acad. Sci. U.S.A.">
        <title>Dandruff-associated Malassezia genomes reveal convergent and divergent virulence traits shared with plant and human fungal pathogens.</title>
        <authorList>
            <person name="Xu J."/>
            <person name="Saunders C.W."/>
            <person name="Hu P."/>
            <person name="Grant R.A."/>
            <person name="Boekhout T."/>
            <person name="Kuramae E.E."/>
            <person name="Kronstad J.W."/>
            <person name="Deangelis Y.M."/>
            <person name="Reeder N.L."/>
            <person name="Johnstone K.R."/>
            <person name="Leland M."/>
            <person name="Fieno A.M."/>
            <person name="Begley W.M."/>
            <person name="Sun Y."/>
            <person name="Lacey M.P."/>
            <person name="Chaudhary T."/>
            <person name="Keough T."/>
            <person name="Chu L."/>
            <person name="Sears R."/>
            <person name="Yuan B."/>
            <person name="Dawson T.L.Jr."/>
        </authorList>
    </citation>
    <scope>NUCLEOTIDE SEQUENCE [LARGE SCALE GENOMIC DNA]</scope>
    <source>
        <strain evidence="11">ATCC MYA-4612 / CBS 7966</strain>
    </source>
</reference>
<evidence type="ECO:0000256" key="4">
    <source>
        <dbReference type="ARBA" id="ARBA00022968"/>
    </source>
</evidence>
<feature type="region of interest" description="Disordered" evidence="9">
    <location>
        <begin position="1"/>
        <end position="72"/>
    </location>
</feature>
<keyword evidence="7" id="KW-0472">Membrane</keyword>
<feature type="region of interest" description="Disordered" evidence="9">
    <location>
        <begin position="186"/>
        <end position="264"/>
    </location>
</feature>
<dbReference type="EMBL" id="AAYY01000001">
    <property type="protein sequence ID" value="EDP45470.1"/>
    <property type="molecule type" value="Genomic_DNA"/>
</dbReference>
<evidence type="ECO:0000256" key="3">
    <source>
        <dbReference type="ARBA" id="ARBA00022692"/>
    </source>
</evidence>
<dbReference type="GeneID" id="5856990"/>
<keyword evidence="4" id="KW-0735">Signal-anchor</keyword>
<evidence type="ECO:0000313" key="11">
    <source>
        <dbReference type="Proteomes" id="UP000008837"/>
    </source>
</evidence>
<name>A8PTP9_MALGO</name>
<gene>
    <name evidence="10" type="ORF">MGL_0459</name>
</gene>
<organism evidence="10 11">
    <name type="scientific">Malassezia globosa (strain ATCC MYA-4612 / CBS 7966)</name>
    <name type="common">Dandruff-associated fungus</name>
    <dbReference type="NCBI Taxonomy" id="425265"/>
    <lineage>
        <taxon>Eukaryota</taxon>
        <taxon>Fungi</taxon>
        <taxon>Dikarya</taxon>
        <taxon>Basidiomycota</taxon>
        <taxon>Ustilaginomycotina</taxon>
        <taxon>Malasseziomycetes</taxon>
        <taxon>Malasseziales</taxon>
        <taxon>Malasseziaceae</taxon>
        <taxon>Malassezia</taxon>
    </lineage>
</organism>
<dbReference type="Proteomes" id="UP000008837">
    <property type="component" value="Unassembled WGS sequence"/>
</dbReference>
<dbReference type="PANTHER" id="PTHR15896">
    <property type="entry name" value="GOLGI PHOSPHOPROTEIN 2/GP73-RELATED"/>
    <property type="match status" value="1"/>
</dbReference>
<dbReference type="RefSeq" id="XP_001732684.1">
    <property type="nucleotide sequence ID" value="XM_001732632.1"/>
</dbReference>
<dbReference type="PANTHER" id="PTHR15896:SF10">
    <property type="entry name" value="CHROMOSOME UNDETERMINED SCAFFOLD_98, WHOLE GENOME SHOTGUN SEQUENCE"/>
    <property type="match status" value="1"/>
</dbReference>
<feature type="compositionally biased region" description="Basic and acidic residues" evidence="9">
    <location>
        <begin position="238"/>
        <end position="252"/>
    </location>
</feature>
<protein>
    <recommendedName>
        <fullName evidence="12">TATA element modulatory factor 1 TATA binding domain-containing protein</fullName>
    </recommendedName>
</protein>
<feature type="compositionally biased region" description="Basic and acidic residues" evidence="9">
    <location>
        <begin position="14"/>
        <end position="52"/>
    </location>
</feature>
<evidence type="ECO:0000256" key="8">
    <source>
        <dbReference type="SAM" id="Coils"/>
    </source>
</evidence>
<evidence type="ECO:0000256" key="7">
    <source>
        <dbReference type="ARBA" id="ARBA00023136"/>
    </source>
</evidence>
<feature type="compositionally biased region" description="Basic and acidic residues" evidence="9">
    <location>
        <begin position="405"/>
        <end position="420"/>
    </location>
</feature>
<evidence type="ECO:0000256" key="5">
    <source>
        <dbReference type="ARBA" id="ARBA00022989"/>
    </source>
</evidence>
<dbReference type="VEuPathDB" id="FungiDB:MGL_0459"/>
<accession>A8PTP9</accession>
<evidence type="ECO:0000313" key="10">
    <source>
        <dbReference type="EMBL" id="EDP45470.1"/>
    </source>
</evidence>
<sequence>MAKKESRPTPPPRSEARSSRGPPIREKSHARTGSKDSDTSEPPTSHETEIHATAHGGDSAPESAEVTPASEEVLALGKSLAEKDAEITELHSQLALRQEVVDKAELAVKERDEWLRKERELVAQLQKQISVQQDSIRALNEQLKRNQEESAQRQAQVNESDGSMTVIKTQLKKSIDECEQLKQNIAEQQKKSQEELDGKQSSETASTQRAMDLSTQVESLSMQLSNAEAQVSELQKQSIERNERVQELEKQDQAQVQAQSKRVEEEWMPVQQEVERLRRQLKERDEQVDQLRQKLELTAARVQEPESSVLQAQSSCAPPANWVNEREQMVAETARLRAQLEGEQSRADSAEERVRDLRYTNEESRRAIMRLQSSRPSGSRSDHEPTQRHVRRSSHILSTLAGRSSDNDTEHERTGLRDLRLVSPALMGNEEFSPPTASQARMDDTHTDYASPHAAGEDAASSSSNMQASGITGLFPSSLLRSSLGLTRKSTPAGSDDTSSWPLREDFAAADELRSEYGKLQRELLALKEELGTMQHQLTESREAEQASQTMITSLREYIMVTSQTGGTLTGAGKHVDAPE</sequence>
<dbReference type="KEGG" id="mgl:MGL_0459"/>
<comment type="similarity">
    <text evidence="2">Belongs to the GOLM family.</text>
</comment>
<comment type="caution">
    <text evidence="10">The sequence shown here is derived from an EMBL/GenBank/DDBJ whole genome shotgun (WGS) entry which is preliminary data.</text>
</comment>
<keyword evidence="6 8" id="KW-0175">Coiled coil</keyword>
<keyword evidence="3" id="KW-0812">Transmembrane</keyword>
<evidence type="ECO:0008006" key="12">
    <source>
        <dbReference type="Google" id="ProtNLM"/>
    </source>
</evidence>
<dbReference type="InParanoid" id="A8PTP9"/>
<feature type="compositionally biased region" description="Basic and acidic residues" evidence="9">
    <location>
        <begin position="339"/>
        <end position="366"/>
    </location>
</feature>
<feature type="compositionally biased region" description="Basic and acidic residues" evidence="9">
    <location>
        <begin position="188"/>
        <end position="200"/>
    </location>
</feature>
<feature type="coiled-coil region" evidence="8">
    <location>
        <begin position="510"/>
        <end position="537"/>
    </location>
</feature>
<feature type="compositionally biased region" description="Polar residues" evidence="9">
    <location>
        <begin position="395"/>
        <end position="404"/>
    </location>
</feature>
<dbReference type="OrthoDB" id="2505754at2759"/>
<feature type="compositionally biased region" description="Polar residues" evidence="9">
    <location>
        <begin position="201"/>
        <end position="237"/>
    </location>
</feature>
<evidence type="ECO:0000256" key="1">
    <source>
        <dbReference type="ARBA" id="ARBA00004606"/>
    </source>
</evidence>
<comment type="subcellular location">
    <subcellularLocation>
        <location evidence="1">Membrane</location>
        <topology evidence="1">Single-pass type II membrane protein</topology>
    </subcellularLocation>
</comment>
<evidence type="ECO:0000256" key="2">
    <source>
        <dbReference type="ARBA" id="ARBA00007474"/>
    </source>
</evidence>
<dbReference type="InterPro" id="IPR026139">
    <property type="entry name" value="GOLM1/CASC4"/>
</dbReference>
<dbReference type="AlphaFoldDB" id="A8PTP9"/>
<feature type="region of interest" description="Disordered" evidence="9">
    <location>
        <begin position="339"/>
        <end position="468"/>
    </location>
</feature>
<proteinExistence type="inferred from homology"/>
<evidence type="ECO:0000256" key="9">
    <source>
        <dbReference type="SAM" id="MobiDB-lite"/>
    </source>
</evidence>
<keyword evidence="11" id="KW-1185">Reference proteome</keyword>